<dbReference type="PANTHER" id="PTHR47739">
    <property type="entry name" value="TRNA1(VAL) (ADENINE(37)-N6)-METHYLTRANSFERASE"/>
    <property type="match status" value="1"/>
</dbReference>
<dbReference type="Gene3D" id="3.40.50.150">
    <property type="entry name" value="Vaccinia Virus protein VP39"/>
    <property type="match status" value="1"/>
</dbReference>
<dbReference type="SUPFAM" id="SSF53335">
    <property type="entry name" value="S-adenosyl-L-methionine-dependent methyltransferases"/>
    <property type="match status" value="1"/>
</dbReference>
<proteinExistence type="predicted"/>
<feature type="domain" description="Methyltransferase small" evidence="1">
    <location>
        <begin position="32"/>
        <end position="133"/>
    </location>
</feature>
<keyword evidence="2" id="KW-0808">Transferase</keyword>
<dbReference type="EC" id="2.1.1.223" evidence="2"/>
<dbReference type="EMBL" id="UOEQ01000172">
    <property type="protein sequence ID" value="VAW18391.1"/>
    <property type="molecule type" value="Genomic_DNA"/>
</dbReference>
<evidence type="ECO:0000259" key="1">
    <source>
        <dbReference type="Pfam" id="PF05175"/>
    </source>
</evidence>
<accession>A0A3B0TIA3</accession>
<dbReference type="PANTHER" id="PTHR47739:SF1">
    <property type="entry name" value="TRNA1(VAL) (ADENINE(37)-N6)-METHYLTRANSFERASE"/>
    <property type="match status" value="1"/>
</dbReference>
<keyword evidence="2" id="KW-0489">Methyltransferase</keyword>
<protein>
    <submittedName>
        <fullName evidence="2">tRNA (Adenine37-N(6))-methyltransferase TrmN6</fullName>
        <ecNumber evidence="2">2.1.1.223</ecNumber>
    </submittedName>
</protein>
<dbReference type="AlphaFoldDB" id="A0A3B0TIA3"/>
<gene>
    <name evidence="2" type="ORF">MNBD_ALPHA11-554</name>
</gene>
<dbReference type="GO" id="GO:0032259">
    <property type="term" value="P:methylation"/>
    <property type="evidence" value="ECO:0007669"/>
    <property type="project" value="UniProtKB-KW"/>
</dbReference>
<dbReference type="Pfam" id="PF05175">
    <property type="entry name" value="MTS"/>
    <property type="match status" value="1"/>
</dbReference>
<reference evidence="2" key="1">
    <citation type="submission" date="2018-06" db="EMBL/GenBank/DDBJ databases">
        <authorList>
            <person name="Zhirakovskaya E."/>
        </authorList>
    </citation>
    <scope>NUCLEOTIDE SEQUENCE</scope>
</reference>
<dbReference type="InterPro" id="IPR007848">
    <property type="entry name" value="Small_mtfrase_dom"/>
</dbReference>
<evidence type="ECO:0000313" key="2">
    <source>
        <dbReference type="EMBL" id="VAW18391.1"/>
    </source>
</evidence>
<dbReference type="InterPro" id="IPR029063">
    <property type="entry name" value="SAM-dependent_MTases_sf"/>
</dbReference>
<dbReference type="GO" id="GO:0008168">
    <property type="term" value="F:methyltransferase activity"/>
    <property type="evidence" value="ECO:0007669"/>
    <property type="project" value="UniProtKB-KW"/>
</dbReference>
<sequence length="257" mass="27440">MVEEIAFTEDEFLSGRIKAIQSKKGFRSGIDTVLLAASVDLKSTNIAEFGAGSGIASCCVLADLTQANATLIDFNADALGLADKNLKKNGFSKRAKTLLLDVTNKGSVREEAGLKNNYYTSIIANPPFFDAKAGTISPQIARADSRHMQNDDLDKWVKCAASSAAAGGEVIFIHSIGALPRLLGSFSARFGNISVLPISSRPQQNTSRVLIRGIKGSRAPMSLLAPLVLHGPDGNSYLEQADAIFRGKSRISWKNTP</sequence>
<organism evidence="2">
    <name type="scientific">hydrothermal vent metagenome</name>
    <dbReference type="NCBI Taxonomy" id="652676"/>
    <lineage>
        <taxon>unclassified sequences</taxon>
        <taxon>metagenomes</taxon>
        <taxon>ecological metagenomes</taxon>
    </lineage>
</organism>
<name>A0A3B0TIA3_9ZZZZ</name>
<dbReference type="InterPro" id="IPR050210">
    <property type="entry name" value="tRNA_Adenine-N(6)_MTase"/>
</dbReference>